<protein>
    <submittedName>
        <fullName evidence="1">Uncharacterized protein</fullName>
    </submittedName>
</protein>
<accession>A0AAU9IQP5</accession>
<dbReference type="EMBL" id="CAJZBQ010000015">
    <property type="protein sequence ID" value="CAG9316041.1"/>
    <property type="molecule type" value="Genomic_DNA"/>
</dbReference>
<keyword evidence="2" id="KW-1185">Reference proteome</keyword>
<reference evidence="1" key="1">
    <citation type="submission" date="2021-09" db="EMBL/GenBank/DDBJ databases">
        <authorList>
            <consortium name="AG Swart"/>
            <person name="Singh M."/>
            <person name="Singh A."/>
            <person name="Seah K."/>
            <person name="Emmerich C."/>
        </authorList>
    </citation>
    <scope>NUCLEOTIDE SEQUENCE</scope>
    <source>
        <strain evidence="1">ATCC30299</strain>
    </source>
</reference>
<dbReference type="Proteomes" id="UP001162131">
    <property type="component" value="Unassembled WGS sequence"/>
</dbReference>
<proteinExistence type="predicted"/>
<comment type="caution">
    <text evidence="1">The sequence shown here is derived from an EMBL/GenBank/DDBJ whole genome shotgun (WGS) entry which is preliminary data.</text>
</comment>
<dbReference type="InterPro" id="IPR015943">
    <property type="entry name" value="WD40/YVTN_repeat-like_dom_sf"/>
</dbReference>
<sequence length="685" mass="79797">MERTQVIKEMLGISQNHESIDTKVHKVDEETPFHEILSQNLHKLQGENIIENAVGAIQSNSQLTAFTRDNQLFLLKDRNKEKEESPCKTHSSTIISMSLSISNKLASLSSTFELFIGVVSDGEYSFLQSFEGLEYQPKRIIWDPLDDNMLYLISERNIYTFETLSGEIKVLYSTEEEIAGFHINPSGRNYTALLSSKKAILVSFDGYTEIPYENIDEICYIKTESLAIYCLQENKLHIWNISQQRELCSAHCTLSDPILKHCEDSDQIFAFSQKRQKLIIFTFDEEDNIVSSLQIRLQNSFQDINIVFHYNTIAGQPPAKGNSRIEIITLGDDKVTSYIIWSEQSKKIGEKYILFSDNIEENKEDQNFHTPVKYVKSEEIKWARKQMLENQYEVKFIEKANKNDESKAKIDNKKKLEICQVISFDILPSKPIENFCWEVKSSGVMTEINSQQLSESLEKNYQSMLKNMHELVSESRIKSIISSAVDASIPKLIENYIMRVVTKVMEEITPLATELIKQEMAAIRQYAENSFIEIIEEQRTHEMKLQSIEKHLYEEYKKREKNFKEKKIIKNIPKYEEEFEKKNYERGIIELLATKDLQLISSKLATLNPEVVFSTPLAYDTYFDLCFVLIDLMKAGKFECSNLMEKLCQIIPLNGTQRRKQLFRVFLDRNNHLERFEEIIHNRML</sequence>
<gene>
    <name evidence="1" type="ORF">BSTOLATCC_MIC15485</name>
</gene>
<evidence type="ECO:0000313" key="2">
    <source>
        <dbReference type="Proteomes" id="UP001162131"/>
    </source>
</evidence>
<dbReference type="AlphaFoldDB" id="A0AAU9IQP5"/>
<evidence type="ECO:0000313" key="1">
    <source>
        <dbReference type="EMBL" id="CAG9316041.1"/>
    </source>
</evidence>
<dbReference type="InterPro" id="IPR036322">
    <property type="entry name" value="WD40_repeat_dom_sf"/>
</dbReference>
<dbReference type="Gene3D" id="2.130.10.10">
    <property type="entry name" value="YVTN repeat-like/Quinoprotein amine dehydrogenase"/>
    <property type="match status" value="1"/>
</dbReference>
<organism evidence="1 2">
    <name type="scientific">Blepharisma stoltei</name>
    <dbReference type="NCBI Taxonomy" id="1481888"/>
    <lineage>
        <taxon>Eukaryota</taxon>
        <taxon>Sar</taxon>
        <taxon>Alveolata</taxon>
        <taxon>Ciliophora</taxon>
        <taxon>Postciliodesmatophora</taxon>
        <taxon>Heterotrichea</taxon>
        <taxon>Heterotrichida</taxon>
        <taxon>Blepharismidae</taxon>
        <taxon>Blepharisma</taxon>
    </lineage>
</organism>
<name>A0AAU9IQP5_9CILI</name>
<dbReference type="SUPFAM" id="SSF50978">
    <property type="entry name" value="WD40 repeat-like"/>
    <property type="match status" value="1"/>
</dbReference>